<keyword evidence="2" id="KW-1185">Reference proteome</keyword>
<evidence type="ECO:0000313" key="1">
    <source>
        <dbReference type="EMBL" id="MVO18224.1"/>
    </source>
</evidence>
<reference evidence="1 2" key="1">
    <citation type="submission" date="2019-12" db="EMBL/GenBank/DDBJ databases">
        <authorList>
            <person name="Zhang Y.-J."/>
        </authorList>
    </citation>
    <scope>NUCLEOTIDE SEQUENCE [LARGE SCALE GENOMIC DNA]</scope>
    <source>
        <strain evidence="1 2">CY05</strain>
    </source>
</reference>
<name>A0A6L6WKM7_9RHOB</name>
<dbReference type="EMBL" id="WQLV01000018">
    <property type="protein sequence ID" value="MVO18224.1"/>
    <property type="molecule type" value="Genomic_DNA"/>
</dbReference>
<dbReference type="Proteomes" id="UP000478892">
    <property type="component" value="Unassembled WGS sequence"/>
</dbReference>
<protein>
    <submittedName>
        <fullName evidence="1">Uncharacterized protein</fullName>
    </submittedName>
</protein>
<evidence type="ECO:0000313" key="2">
    <source>
        <dbReference type="Proteomes" id="UP000478892"/>
    </source>
</evidence>
<comment type="caution">
    <text evidence="1">The sequence shown here is derived from an EMBL/GenBank/DDBJ whole genome shotgun (WGS) entry which is preliminary data.</text>
</comment>
<accession>A0A6L6WKM7</accession>
<proteinExistence type="predicted"/>
<sequence length="82" mass="9544">MFFHTAIGTKHPDFAEEQEWRLYYRPTERESPVMLSRIEVLAGVPQTIFTLPLKTNLKTAFTTPMSRAFWIVSSLDPQNILM</sequence>
<dbReference type="AlphaFoldDB" id="A0A6L6WKM7"/>
<dbReference type="RefSeq" id="WP_157024445.1">
    <property type="nucleotide sequence ID" value="NZ_WQLV01000018.1"/>
</dbReference>
<organism evidence="1 2">
    <name type="scientific">Parasedimentitalea huanghaiensis</name>
    <dbReference type="NCBI Taxonomy" id="2682100"/>
    <lineage>
        <taxon>Bacteria</taxon>
        <taxon>Pseudomonadati</taxon>
        <taxon>Pseudomonadota</taxon>
        <taxon>Alphaproteobacteria</taxon>
        <taxon>Rhodobacterales</taxon>
        <taxon>Paracoccaceae</taxon>
        <taxon>Parasedimentitalea</taxon>
    </lineage>
</organism>
<gene>
    <name evidence="1" type="ORF">GO984_20585</name>
</gene>